<dbReference type="RefSeq" id="WP_340294560.1">
    <property type="nucleotide sequence ID" value="NZ_JBBEOI010000167.1"/>
</dbReference>
<gene>
    <name evidence="4" type="ORF">ACFOLH_06585</name>
</gene>
<evidence type="ECO:0000256" key="1">
    <source>
        <dbReference type="ARBA" id="ARBA00010617"/>
    </source>
</evidence>
<proteinExistence type="inferred from homology"/>
<name>A0ABV7WHJ4_9MICO</name>
<sequence>MPQVDPSGRRWWVVAGHHDVRSALRDPALGHEVHRHHPAGGSPRPAGEAARVASRQLIELDAPDHTRLRALVAPAFTARAVARLEDRVRVLARRLVERAAELDEVDVVRELADPVPVGVIAEMVGVPEADRGQFRAWSAAVVSGDPGGTGAVEQFAAYVDDLAARRRRDPADDLLSHLVAQLDAGRLDRDELVAMVQLLLVAGQETTVHTVATALRLLLEHPDQWRSLVADPGLAAAAVEETLRYQGPVEITPPRWTFAEVVLAGGPVPAFELVALSLWGANRDPAVFGRPDLFDVSRPDVGRHVAFGHGVHACLGASLGRLEARVVLQEVARLLPGLELVGQPGGAPGAAGPLRVRTGPPRADHRRS</sequence>
<dbReference type="PANTHER" id="PTHR46696">
    <property type="entry name" value="P450, PUTATIVE (EUROFUNG)-RELATED"/>
    <property type="match status" value="1"/>
</dbReference>
<dbReference type="EMBL" id="JBHRWW010000003">
    <property type="protein sequence ID" value="MFC3688006.1"/>
    <property type="molecule type" value="Genomic_DNA"/>
</dbReference>
<dbReference type="InterPro" id="IPR036396">
    <property type="entry name" value="Cyt_P450_sf"/>
</dbReference>
<organism evidence="4 5">
    <name type="scientific">Aquipuribacter hungaricus</name>
    <dbReference type="NCBI Taxonomy" id="545624"/>
    <lineage>
        <taxon>Bacteria</taxon>
        <taxon>Bacillati</taxon>
        <taxon>Actinomycetota</taxon>
        <taxon>Actinomycetes</taxon>
        <taxon>Micrococcales</taxon>
        <taxon>Intrasporangiaceae</taxon>
        <taxon>Aquipuribacter</taxon>
    </lineage>
</organism>
<dbReference type="PROSITE" id="PS00086">
    <property type="entry name" value="CYTOCHROME_P450"/>
    <property type="match status" value="1"/>
</dbReference>
<dbReference type="InterPro" id="IPR001128">
    <property type="entry name" value="Cyt_P450"/>
</dbReference>
<protein>
    <submittedName>
        <fullName evidence="4">Cytochrome P450</fullName>
    </submittedName>
</protein>
<dbReference type="PRINTS" id="PR00359">
    <property type="entry name" value="BP450"/>
</dbReference>
<keyword evidence="5" id="KW-1185">Reference proteome</keyword>
<dbReference type="CDD" id="cd20625">
    <property type="entry name" value="CYP164-like"/>
    <property type="match status" value="1"/>
</dbReference>
<keyword evidence="2" id="KW-0408">Iron</keyword>
<dbReference type="InterPro" id="IPR017972">
    <property type="entry name" value="Cyt_P450_CS"/>
</dbReference>
<keyword evidence="2" id="KW-0503">Monooxygenase</keyword>
<comment type="similarity">
    <text evidence="1 2">Belongs to the cytochrome P450 family.</text>
</comment>
<keyword evidence="2" id="KW-0349">Heme</keyword>
<reference evidence="5" key="1">
    <citation type="journal article" date="2019" name="Int. J. Syst. Evol. Microbiol.">
        <title>The Global Catalogue of Microorganisms (GCM) 10K type strain sequencing project: providing services to taxonomists for standard genome sequencing and annotation.</title>
        <authorList>
            <consortium name="The Broad Institute Genomics Platform"/>
            <consortium name="The Broad Institute Genome Sequencing Center for Infectious Disease"/>
            <person name="Wu L."/>
            <person name="Ma J."/>
        </authorList>
    </citation>
    <scope>NUCLEOTIDE SEQUENCE [LARGE SCALE GENOMIC DNA]</scope>
    <source>
        <strain evidence="5">NCAIM B.02333</strain>
    </source>
</reference>
<dbReference type="Pfam" id="PF00067">
    <property type="entry name" value="p450"/>
    <property type="match status" value="2"/>
</dbReference>
<evidence type="ECO:0000256" key="2">
    <source>
        <dbReference type="RuleBase" id="RU000461"/>
    </source>
</evidence>
<dbReference type="Gene3D" id="1.10.630.10">
    <property type="entry name" value="Cytochrome P450"/>
    <property type="match status" value="1"/>
</dbReference>
<comment type="caution">
    <text evidence="4">The sequence shown here is derived from an EMBL/GenBank/DDBJ whole genome shotgun (WGS) entry which is preliminary data.</text>
</comment>
<keyword evidence="2" id="KW-0560">Oxidoreductase</keyword>
<dbReference type="PRINTS" id="PR00385">
    <property type="entry name" value="P450"/>
</dbReference>
<dbReference type="SUPFAM" id="SSF48264">
    <property type="entry name" value="Cytochrome P450"/>
    <property type="match status" value="1"/>
</dbReference>
<evidence type="ECO:0000313" key="4">
    <source>
        <dbReference type="EMBL" id="MFC3688006.1"/>
    </source>
</evidence>
<evidence type="ECO:0000313" key="5">
    <source>
        <dbReference type="Proteomes" id="UP001595685"/>
    </source>
</evidence>
<dbReference type="PANTHER" id="PTHR46696:SF1">
    <property type="entry name" value="CYTOCHROME P450 YJIB-RELATED"/>
    <property type="match status" value="1"/>
</dbReference>
<feature type="region of interest" description="Disordered" evidence="3">
    <location>
        <begin position="346"/>
        <end position="368"/>
    </location>
</feature>
<evidence type="ECO:0000256" key="3">
    <source>
        <dbReference type="SAM" id="MobiDB-lite"/>
    </source>
</evidence>
<accession>A0ABV7WHJ4</accession>
<dbReference type="InterPro" id="IPR002397">
    <property type="entry name" value="Cyt_P450_B"/>
</dbReference>
<dbReference type="Proteomes" id="UP001595685">
    <property type="component" value="Unassembled WGS sequence"/>
</dbReference>
<keyword evidence="2" id="KW-0479">Metal-binding</keyword>